<evidence type="ECO:0000313" key="2">
    <source>
        <dbReference type="Proteomes" id="UP000541969"/>
    </source>
</evidence>
<organism evidence="1 2">
    <name type="scientific">Petropleomorpha daqingensis</name>
    <dbReference type="NCBI Taxonomy" id="2026353"/>
    <lineage>
        <taxon>Bacteria</taxon>
        <taxon>Bacillati</taxon>
        <taxon>Actinomycetota</taxon>
        <taxon>Actinomycetes</taxon>
        <taxon>Geodermatophilales</taxon>
        <taxon>Geodermatophilaceae</taxon>
        <taxon>Petropleomorpha</taxon>
    </lineage>
</organism>
<dbReference type="Proteomes" id="UP000541969">
    <property type="component" value="Unassembled WGS sequence"/>
</dbReference>
<accession>A0A853CBT3</accession>
<protein>
    <submittedName>
        <fullName evidence="1">Uncharacterized protein</fullName>
    </submittedName>
</protein>
<dbReference type="AlphaFoldDB" id="A0A853CBT3"/>
<keyword evidence="2" id="KW-1185">Reference proteome</keyword>
<dbReference type="EMBL" id="JACBZT010000001">
    <property type="protein sequence ID" value="NYJ04082.1"/>
    <property type="molecule type" value="Genomic_DNA"/>
</dbReference>
<name>A0A853CBT3_9ACTN</name>
<comment type="caution">
    <text evidence="1">The sequence shown here is derived from an EMBL/GenBank/DDBJ whole genome shotgun (WGS) entry which is preliminary data.</text>
</comment>
<sequence length="235" mass="25985">MRQLAPNPWRNKAFAHQGSVKLSQLVAFYDENPVELKGQVEIHQRPISSAVRARSVEGAIRTSLVYVQVSSEAGPFLVPFGEYDEWSLRDRYNEAIRIMNTLGASAITCETFGEATVRRGIRAKVLRRGGELTQQRIENSGFDFRHDGAGSAPRDPRPLRWPDEPGFAAAVSSVLENGATEVVINIRSNRTYAIDGALGLKLKKLDLDLGGGTERAGTTSLHIRASFPQVRKGWR</sequence>
<gene>
    <name evidence="1" type="ORF">GGQ55_000360</name>
</gene>
<evidence type="ECO:0000313" key="1">
    <source>
        <dbReference type="EMBL" id="NYJ04082.1"/>
    </source>
</evidence>
<dbReference type="RefSeq" id="WP_179714847.1">
    <property type="nucleotide sequence ID" value="NZ_JACBZT010000001.1"/>
</dbReference>
<proteinExistence type="predicted"/>
<reference evidence="1 2" key="1">
    <citation type="submission" date="2020-07" db="EMBL/GenBank/DDBJ databases">
        <title>Sequencing the genomes of 1000 actinobacteria strains.</title>
        <authorList>
            <person name="Klenk H.-P."/>
        </authorList>
    </citation>
    <scope>NUCLEOTIDE SEQUENCE [LARGE SCALE GENOMIC DNA]</scope>
    <source>
        <strain evidence="1 2">DSM 104001</strain>
    </source>
</reference>